<evidence type="ECO:0000256" key="5">
    <source>
        <dbReference type="ARBA" id="ARBA00022781"/>
    </source>
</evidence>
<keyword evidence="9" id="KW-0472">Membrane</keyword>
<comment type="similarity">
    <text evidence="2 11">Belongs to the ATPase e subunit family.</text>
</comment>
<sequence length="91" mass="9918">MSTAVGVNVLRWSALGFGVFYGIYHQASISARDRHANAQQEYKHKEDLISQAKAEWAKTHPSEAPKSPGAKADPNNPNADLNTVLGITDEK</sequence>
<dbReference type="AlphaFoldDB" id="A0A6A6EBJ1"/>
<evidence type="ECO:0000256" key="12">
    <source>
        <dbReference type="SAM" id="MobiDB-lite"/>
    </source>
</evidence>
<evidence type="ECO:0000256" key="1">
    <source>
        <dbReference type="ARBA" id="ARBA00004273"/>
    </source>
</evidence>
<dbReference type="InterPro" id="IPR008386">
    <property type="entry name" value="ATP_synth_F0_esu_mt"/>
</dbReference>
<keyword evidence="14" id="KW-1185">Reference proteome</keyword>
<dbReference type="OrthoDB" id="2125027at2759"/>
<evidence type="ECO:0000256" key="2">
    <source>
        <dbReference type="ARBA" id="ARBA00007333"/>
    </source>
</evidence>
<evidence type="ECO:0000313" key="14">
    <source>
        <dbReference type="Proteomes" id="UP000800200"/>
    </source>
</evidence>
<evidence type="ECO:0000256" key="11">
    <source>
        <dbReference type="RuleBase" id="RU367005"/>
    </source>
</evidence>
<name>A0A6A6EBJ1_9PEZI</name>
<keyword evidence="6 11" id="KW-0999">Mitochondrion inner membrane</keyword>
<dbReference type="Pfam" id="PF05680">
    <property type="entry name" value="ATP-synt_E"/>
    <property type="match status" value="1"/>
</dbReference>
<dbReference type="GO" id="GO:0045259">
    <property type="term" value="C:proton-transporting ATP synthase complex"/>
    <property type="evidence" value="ECO:0007669"/>
    <property type="project" value="UniProtKB-UniRule"/>
</dbReference>
<keyword evidence="3 11" id="KW-0813">Transport</keyword>
<accession>A0A6A6EBJ1</accession>
<evidence type="ECO:0000256" key="6">
    <source>
        <dbReference type="ARBA" id="ARBA00022792"/>
    </source>
</evidence>
<evidence type="ECO:0000256" key="3">
    <source>
        <dbReference type="ARBA" id="ARBA00022448"/>
    </source>
</evidence>
<evidence type="ECO:0000256" key="4">
    <source>
        <dbReference type="ARBA" id="ARBA00022547"/>
    </source>
</evidence>
<organism evidence="13 14">
    <name type="scientific">Zopfia rhizophila CBS 207.26</name>
    <dbReference type="NCBI Taxonomy" id="1314779"/>
    <lineage>
        <taxon>Eukaryota</taxon>
        <taxon>Fungi</taxon>
        <taxon>Dikarya</taxon>
        <taxon>Ascomycota</taxon>
        <taxon>Pezizomycotina</taxon>
        <taxon>Dothideomycetes</taxon>
        <taxon>Dothideomycetes incertae sedis</taxon>
        <taxon>Zopfiaceae</taxon>
        <taxon>Zopfia</taxon>
    </lineage>
</organism>
<evidence type="ECO:0000256" key="8">
    <source>
        <dbReference type="ARBA" id="ARBA00023128"/>
    </source>
</evidence>
<dbReference type="GO" id="GO:0015078">
    <property type="term" value="F:proton transmembrane transporter activity"/>
    <property type="evidence" value="ECO:0007669"/>
    <property type="project" value="InterPro"/>
</dbReference>
<proteinExistence type="inferred from homology"/>
<protein>
    <recommendedName>
        <fullName evidence="11">ATP synthase F(0) complex subunit e, mitochondrial</fullName>
    </recommendedName>
</protein>
<evidence type="ECO:0000256" key="7">
    <source>
        <dbReference type="ARBA" id="ARBA00023065"/>
    </source>
</evidence>
<feature type="region of interest" description="Disordered" evidence="12">
    <location>
        <begin position="38"/>
        <end position="91"/>
    </location>
</feature>
<comment type="subcellular location">
    <subcellularLocation>
        <location evidence="1 11">Mitochondrion inner membrane</location>
    </subcellularLocation>
</comment>
<keyword evidence="5 11" id="KW-0375">Hydrogen ion transport</keyword>
<reference evidence="13" key="1">
    <citation type="journal article" date="2020" name="Stud. Mycol.">
        <title>101 Dothideomycetes genomes: a test case for predicting lifestyles and emergence of pathogens.</title>
        <authorList>
            <person name="Haridas S."/>
            <person name="Albert R."/>
            <person name="Binder M."/>
            <person name="Bloem J."/>
            <person name="Labutti K."/>
            <person name="Salamov A."/>
            <person name="Andreopoulos B."/>
            <person name="Baker S."/>
            <person name="Barry K."/>
            <person name="Bills G."/>
            <person name="Bluhm B."/>
            <person name="Cannon C."/>
            <person name="Castanera R."/>
            <person name="Culley D."/>
            <person name="Daum C."/>
            <person name="Ezra D."/>
            <person name="Gonzalez J."/>
            <person name="Henrissat B."/>
            <person name="Kuo A."/>
            <person name="Liang C."/>
            <person name="Lipzen A."/>
            <person name="Lutzoni F."/>
            <person name="Magnuson J."/>
            <person name="Mondo S."/>
            <person name="Nolan M."/>
            <person name="Ohm R."/>
            <person name="Pangilinan J."/>
            <person name="Park H.-J."/>
            <person name="Ramirez L."/>
            <person name="Alfaro M."/>
            <person name="Sun H."/>
            <person name="Tritt A."/>
            <person name="Yoshinaga Y."/>
            <person name="Zwiers L.-H."/>
            <person name="Turgeon B."/>
            <person name="Goodwin S."/>
            <person name="Spatafora J."/>
            <person name="Crous P."/>
            <person name="Grigoriev I."/>
        </authorList>
    </citation>
    <scope>NUCLEOTIDE SEQUENCE</scope>
    <source>
        <strain evidence="13">CBS 207.26</strain>
    </source>
</reference>
<gene>
    <name evidence="13" type="ORF">K469DRAFT_630143</name>
</gene>
<keyword evidence="4 11" id="KW-0138">CF(0)</keyword>
<keyword evidence="7 11" id="KW-0406">Ion transport</keyword>
<evidence type="ECO:0000256" key="10">
    <source>
        <dbReference type="ARBA" id="ARBA00023310"/>
    </source>
</evidence>
<dbReference type="GO" id="GO:0015986">
    <property type="term" value="P:proton motive force-driven ATP synthesis"/>
    <property type="evidence" value="ECO:0007669"/>
    <property type="project" value="InterPro"/>
</dbReference>
<evidence type="ECO:0000313" key="13">
    <source>
        <dbReference type="EMBL" id="KAF2187196.1"/>
    </source>
</evidence>
<keyword evidence="10 11" id="KW-0066">ATP synthesis</keyword>
<dbReference type="Proteomes" id="UP000800200">
    <property type="component" value="Unassembled WGS sequence"/>
</dbReference>
<dbReference type="GO" id="GO:0005743">
    <property type="term" value="C:mitochondrial inner membrane"/>
    <property type="evidence" value="ECO:0007669"/>
    <property type="project" value="UniProtKB-SubCell"/>
</dbReference>
<feature type="compositionally biased region" description="Basic and acidic residues" evidence="12">
    <location>
        <begin position="38"/>
        <end position="48"/>
    </location>
</feature>
<comment type="subunit">
    <text evidence="11">F-type ATPases have 2 components, CF(1) - the catalytic core - and CF(0) - the membrane proton channel. CF(1) and CF(0) have multiple subunits.</text>
</comment>
<evidence type="ECO:0000256" key="9">
    <source>
        <dbReference type="ARBA" id="ARBA00023136"/>
    </source>
</evidence>
<dbReference type="EMBL" id="ML994628">
    <property type="protein sequence ID" value="KAF2187196.1"/>
    <property type="molecule type" value="Genomic_DNA"/>
</dbReference>
<keyword evidence="8 11" id="KW-0496">Mitochondrion</keyword>
<comment type="function">
    <text evidence="11">Subunit e, of the mitochondrial membrane ATP synthase complex (F(1)F(0) ATP synthase or Complex V) that produces ATP from ADP in the presence of a proton gradient across the membrane which is generated by electron transport complexes of the respiratory chain. ATP synthase complex consist of a soluble F(1) head domain - the catalytic core - and a membrane F(1) domain - the membrane proton channel. These two domains are linked by a central stalk rotating inside the F(1) region and a stationary peripheral stalk. During catalysis, ATP synthesis in the catalytic domain of F(1) is coupled via a rotary mechanism of the central stalk subunits to proton translocation. In vivo, can only synthesize ATP although its ATP hydrolase activity can be activated artificially in vitro. Part of the complex F(0) domain.</text>
</comment>